<dbReference type="Pfam" id="PF22290">
    <property type="entry name" value="DmmA-like_N"/>
    <property type="match status" value="1"/>
</dbReference>
<reference evidence="9" key="1">
    <citation type="submission" date="2022-05" db="EMBL/GenBank/DDBJ databases">
        <authorList>
            <person name="Pankratov T."/>
        </authorList>
    </citation>
    <scope>NUCLEOTIDE SEQUENCE</scope>
    <source>
        <strain evidence="9">BP6-180914</strain>
    </source>
</reference>
<name>A0AA41YZY1_9HYPH</name>
<dbReference type="InterPro" id="IPR039261">
    <property type="entry name" value="FNR_nucleotide-bd"/>
</dbReference>
<dbReference type="PANTHER" id="PTHR47354:SF1">
    <property type="entry name" value="CARNITINE MONOOXYGENASE REDUCTASE SUBUNIT"/>
    <property type="match status" value="1"/>
</dbReference>
<dbReference type="AlphaFoldDB" id="A0AA41YZY1"/>
<evidence type="ECO:0000259" key="7">
    <source>
        <dbReference type="PROSITE" id="PS51085"/>
    </source>
</evidence>
<organism evidence="9 10">
    <name type="scientific">Lichenifustis flavocetrariae</name>
    <dbReference type="NCBI Taxonomy" id="2949735"/>
    <lineage>
        <taxon>Bacteria</taxon>
        <taxon>Pseudomonadati</taxon>
        <taxon>Pseudomonadota</taxon>
        <taxon>Alphaproteobacteria</taxon>
        <taxon>Hyphomicrobiales</taxon>
        <taxon>Lichenihabitantaceae</taxon>
        <taxon>Lichenifustis</taxon>
    </lineage>
</organism>
<feature type="domain" description="2Fe-2S ferredoxin-type" evidence="7">
    <location>
        <begin position="232"/>
        <end position="319"/>
    </location>
</feature>
<accession>A0AA41YZY1</accession>
<feature type="domain" description="FAD-binding FR-type" evidence="8">
    <location>
        <begin position="3"/>
        <end position="108"/>
    </location>
</feature>
<keyword evidence="2" id="KW-0001">2Fe-2S</keyword>
<comment type="caution">
    <text evidence="9">The sequence shown here is derived from an EMBL/GenBank/DDBJ whole genome shotgun (WGS) entry which is preliminary data.</text>
</comment>
<dbReference type="InterPro" id="IPR036010">
    <property type="entry name" value="2Fe-2S_ferredoxin-like_sf"/>
</dbReference>
<dbReference type="Gene3D" id="3.10.20.30">
    <property type="match status" value="1"/>
</dbReference>
<keyword evidence="1" id="KW-0285">Flavoprotein</keyword>
<dbReference type="SUPFAM" id="SSF52343">
    <property type="entry name" value="Ferredoxin reductase-like, C-terminal NADP-linked domain"/>
    <property type="match status" value="1"/>
</dbReference>
<proteinExistence type="predicted"/>
<keyword evidence="3" id="KW-0479">Metal-binding</keyword>
<dbReference type="SUPFAM" id="SSF63380">
    <property type="entry name" value="Riboflavin synthase domain-like"/>
    <property type="match status" value="1"/>
</dbReference>
<dbReference type="PROSITE" id="PS51085">
    <property type="entry name" value="2FE2S_FER_2"/>
    <property type="match status" value="1"/>
</dbReference>
<dbReference type="InterPro" id="IPR017927">
    <property type="entry name" value="FAD-bd_FR_type"/>
</dbReference>
<dbReference type="SUPFAM" id="SSF54292">
    <property type="entry name" value="2Fe-2S ferredoxin-like"/>
    <property type="match status" value="1"/>
</dbReference>
<dbReference type="PROSITE" id="PS51384">
    <property type="entry name" value="FAD_FR"/>
    <property type="match status" value="1"/>
</dbReference>
<evidence type="ECO:0000256" key="3">
    <source>
        <dbReference type="ARBA" id="ARBA00022723"/>
    </source>
</evidence>
<dbReference type="RefSeq" id="WP_282588037.1">
    <property type="nucleotide sequence ID" value="NZ_JAMOIM010000030.1"/>
</dbReference>
<dbReference type="GO" id="GO:0046872">
    <property type="term" value="F:metal ion binding"/>
    <property type="evidence" value="ECO:0007669"/>
    <property type="project" value="UniProtKB-KW"/>
</dbReference>
<keyword evidence="4" id="KW-0560">Oxidoreductase</keyword>
<evidence type="ECO:0000256" key="6">
    <source>
        <dbReference type="ARBA" id="ARBA00023014"/>
    </source>
</evidence>
<dbReference type="InterPro" id="IPR017938">
    <property type="entry name" value="Riboflavin_synthase-like_b-brl"/>
</dbReference>
<evidence type="ECO:0000256" key="4">
    <source>
        <dbReference type="ARBA" id="ARBA00023002"/>
    </source>
</evidence>
<evidence type="ECO:0000313" key="10">
    <source>
        <dbReference type="Proteomes" id="UP001165667"/>
    </source>
</evidence>
<dbReference type="PANTHER" id="PTHR47354">
    <property type="entry name" value="NADH OXIDOREDUCTASE HCR"/>
    <property type="match status" value="1"/>
</dbReference>
<dbReference type="InterPro" id="IPR050415">
    <property type="entry name" value="MRET"/>
</dbReference>
<dbReference type="GO" id="GO:0051537">
    <property type="term" value="F:2 iron, 2 sulfur cluster binding"/>
    <property type="evidence" value="ECO:0007669"/>
    <property type="project" value="UniProtKB-KW"/>
</dbReference>
<evidence type="ECO:0000256" key="1">
    <source>
        <dbReference type="ARBA" id="ARBA00022630"/>
    </source>
</evidence>
<dbReference type="Pfam" id="PF00111">
    <property type="entry name" value="Fer2"/>
    <property type="match status" value="1"/>
</dbReference>
<evidence type="ECO:0000259" key="8">
    <source>
        <dbReference type="PROSITE" id="PS51384"/>
    </source>
</evidence>
<sequence length="319" mass="34597">MSQPRIPVRVTDVVTVTPLVKRFHFAALDGGPLPGFSGGAHIVVEMRDGDILRRNAYSLMGAPSNAVDYTISIRRDQDGRGGSRYLHDHVVKGTTLFISHPANLFSLERRARKHVFLAGGIGITPFVAMAAQAFEEQQAFELHYGVRSRIHAAYADELADLYGNRVKVYASAEGERIPVEAVLGHQPLGTHLYVCGPERLIDGVLTAARALGWPEQSLHSERFVAPAAGAPYRVRLARSGMVIDVGSHQGMLEAIEAAGVDAPYLCRGGACGHCQATVLACDGRLQHHDHFLSEDEKASGRSVMPCVSRFEGELLTLDL</sequence>
<dbReference type="Proteomes" id="UP001165667">
    <property type="component" value="Unassembled WGS sequence"/>
</dbReference>
<dbReference type="GO" id="GO:0016491">
    <property type="term" value="F:oxidoreductase activity"/>
    <property type="evidence" value="ECO:0007669"/>
    <property type="project" value="UniProtKB-KW"/>
</dbReference>
<dbReference type="Gene3D" id="2.40.30.10">
    <property type="entry name" value="Translation factors"/>
    <property type="match status" value="1"/>
</dbReference>
<dbReference type="InterPro" id="IPR054582">
    <property type="entry name" value="DmmA-like_N"/>
</dbReference>
<dbReference type="EMBL" id="JAMOIM010000030">
    <property type="protein sequence ID" value="MCW6511661.1"/>
    <property type="molecule type" value="Genomic_DNA"/>
</dbReference>
<evidence type="ECO:0000313" key="9">
    <source>
        <dbReference type="EMBL" id="MCW6511661.1"/>
    </source>
</evidence>
<dbReference type="InterPro" id="IPR012675">
    <property type="entry name" value="Beta-grasp_dom_sf"/>
</dbReference>
<dbReference type="CDD" id="cd06185">
    <property type="entry name" value="PDR_like"/>
    <property type="match status" value="1"/>
</dbReference>
<gene>
    <name evidence="9" type="ORF">M8523_27200</name>
</gene>
<protein>
    <submittedName>
        <fullName evidence="9">PDR/VanB family oxidoreductase</fullName>
    </submittedName>
</protein>
<keyword evidence="5" id="KW-0408">Iron</keyword>
<evidence type="ECO:0000256" key="2">
    <source>
        <dbReference type="ARBA" id="ARBA00022714"/>
    </source>
</evidence>
<evidence type="ECO:0000256" key="5">
    <source>
        <dbReference type="ARBA" id="ARBA00023004"/>
    </source>
</evidence>
<keyword evidence="6" id="KW-0411">Iron-sulfur</keyword>
<keyword evidence="10" id="KW-1185">Reference proteome</keyword>
<dbReference type="InterPro" id="IPR001041">
    <property type="entry name" value="2Fe-2S_ferredoxin-type"/>
</dbReference>
<dbReference type="PRINTS" id="PR00409">
    <property type="entry name" value="PHDIOXRDTASE"/>
</dbReference>
<dbReference type="Gene3D" id="3.40.50.80">
    <property type="entry name" value="Nucleotide-binding domain of ferredoxin-NADP reductase (FNR) module"/>
    <property type="match status" value="1"/>
</dbReference>
<dbReference type="CDD" id="cd00207">
    <property type="entry name" value="fer2"/>
    <property type="match status" value="1"/>
</dbReference>